<protein>
    <submittedName>
        <fullName evidence="1">Uncharacterized protein</fullName>
    </submittedName>
</protein>
<dbReference type="Proteomes" id="UP000284579">
    <property type="component" value="Unassembled WGS sequence"/>
</dbReference>
<reference evidence="1 2" key="1">
    <citation type="submission" date="2018-08" db="EMBL/GenBank/DDBJ databases">
        <title>A genome reference for cultivated species of the human gut microbiota.</title>
        <authorList>
            <person name="Zou Y."/>
            <person name="Xue W."/>
            <person name="Luo G."/>
        </authorList>
    </citation>
    <scope>NUCLEOTIDE SEQUENCE [LARGE SCALE GENOMIC DNA]</scope>
    <source>
        <strain evidence="1 2">AM23-3</strain>
    </source>
</reference>
<gene>
    <name evidence="1" type="ORF">DW656_06435</name>
</gene>
<sequence>MSFRSFLGILEEEKYICVIKKGVFSLTKIKKKPKKNINRNILPKSIPNIAEKLDNEMVAFLDTEFLTSQINEDRRQSLCRLGL</sequence>
<accession>A0A414QTD6</accession>
<name>A0A414QTD6_9FIRM</name>
<dbReference type="EMBL" id="QRHO01000006">
    <property type="protein sequence ID" value="RHF84064.1"/>
    <property type="molecule type" value="Genomic_DNA"/>
</dbReference>
<dbReference type="AlphaFoldDB" id="A0A414QTD6"/>
<evidence type="ECO:0000313" key="1">
    <source>
        <dbReference type="EMBL" id="RHF84064.1"/>
    </source>
</evidence>
<comment type="caution">
    <text evidence="1">The sequence shown here is derived from an EMBL/GenBank/DDBJ whole genome shotgun (WGS) entry which is preliminary data.</text>
</comment>
<proteinExistence type="predicted"/>
<organism evidence="1 2">
    <name type="scientific">Coprococcus comes</name>
    <dbReference type="NCBI Taxonomy" id="410072"/>
    <lineage>
        <taxon>Bacteria</taxon>
        <taxon>Bacillati</taxon>
        <taxon>Bacillota</taxon>
        <taxon>Clostridia</taxon>
        <taxon>Lachnospirales</taxon>
        <taxon>Lachnospiraceae</taxon>
        <taxon>Coprococcus</taxon>
    </lineage>
</organism>
<evidence type="ECO:0000313" key="2">
    <source>
        <dbReference type="Proteomes" id="UP000284579"/>
    </source>
</evidence>